<reference evidence="2" key="2">
    <citation type="submission" date="2020-10" db="EMBL/GenBank/DDBJ databases">
        <authorList>
            <person name="Cooper E.A."/>
            <person name="Brenton Z.W."/>
            <person name="Flinn B.S."/>
            <person name="Jenkins J."/>
            <person name="Shu S."/>
            <person name="Flowers D."/>
            <person name="Luo F."/>
            <person name="Wang Y."/>
            <person name="Xia P."/>
            <person name="Barry K."/>
            <person name="Daum C."/>
            <person name="Lipzen A."/>
            <person name="Yoshinaga Y."/>
            <person name="Schmutz J."/>
            <person name="Saski C."/>
            <person name="Vermerris W."/>
            <person name="Kresovich S."/>
        </authorList>
    </citation>
    <scope>NUCLEOTIDE SEQUENCE</scope>
</reference>
<evidence type="ECO:0000313" key="3">
    <source>
        <dbReference type="Proteomes" id="UP000807115"/>
    </source>
</evidence>
<feature type="region of interest" description="Disordered" evidence="1">
    <location>
        <begin position="122"/>
        <end position="148"/>
    </location>
</feature>
<feature type="region of interest" description="Disordered" evidence="1">
    <location>
        <begin position="58"/>
        <end position="91"/>
    </location>
</feature>
<dbReference type="EMBL" id="CM027687">
    <property type="protein sequence ID" value="KAG0520081.1"/>
    <property type="molecule type" value="Genomic_DNA"/>
</dbReference>
<evidence type="ECO:0000256" key="1">
    <source>
        <dbReference type="SAM" id="MobiDB-lite"/>
    </source>
</evidence>
<evidence type="ECO:0000313" key="2">
    <source>
        <dbReference type="EMBL" id="KAG0520081.1"/>
    </source>
</evidence>
<sequence length="148" mass="16652">MWMWPFHGRLLELSRSPTMVRRGLGRRSAQASAVEKRSEEGPGAVCLAERRWPSLSGARGALANEGGGEEGARGAVRRSSSRRAGGARKPSCRMQRWEVRLPLLCRRMPQLLEHRCCERVDKQRGRMSEGPSPGRSRRNSRAFSRNGR</sequence>
<proteinExistence type="predicted"/>
<name>A0A921QE82_SORBI</name>
<dbReference type="Proteomes" id="UP000807115">
    <property type="component" value="Chromosome 8"/>
</dbReference>
<organism evidence="2 3">
    <name type="scientific">Sorghum bicolor</name>
    <name type="common">Sorghum</name>
    <name type="synonym">Sorghum vulgare</name>
    <dbReference type="NCBI Taxonomy" id="4558"/>
    <lineage>
        <taxon>Eukaryota</taxon>
        <taxon>Viridiplantae</taxon>
        <taxon>Streptophyta</taxon>
        <taxon>Embryophyta</taxon>
        <taxon>Tracheophyta</taxon>
        <taxon>Spermatophyta</taxon>
        <taxon>Magnoliopsida</taxon>
        <taxon>Liliopsida</taxon>
        <taxon>Poales</taxon>
        <taxon>Poaceae</taxon>
        <taxon>PACMAD clade</taxon>
        <taxon>Panicoideae</taxon>
        <taxon>Andropogonodae</taxon>
        <taxon>Andropogoneae</taxon>
        <taxon>Sorghinae</taxon>
        <taxon>Sorghum</taxon>
    </lineage>
</organism>
<reference evidence="2" key="1">
    <citation type="journal article" date="2019" name="BMC Genomics">
        <title>A new reference genome for Sorghum bicolor reveals high levels of sequence similarity between sweet and grain genotypes: implications for the genetics of sugar metabolism.</title>
        <authorList>
            <person name="Cooper E.A."/>
            <person name="Brenton Z.W."/>
            <person name="Flinn B.S."/>
            <person name="Jenkins J."/>
            <person name="Shu S."/>
            <person name="Flowers D."/>
            <person name="Luo F."/>
            <person name="Wang Y."/>
            <person name="Xia P."/>
            <person name="Barry K."/>
            <person name="Daum C."/>
            <person name="Lipzen A."/>
            <person name="Yoshinaga Y."/>
            <person name="Schmutz J."/>
            <person name="Saski C."/>
            <person name="Vermerris W."/>
            <person name="Kresovich S."/>
        </authorList>
    </citation>
    <scope>NUCLEOTIDE SEQUENCE</scope>
</reference>
<protein>
    <submittedName>
        <fullName evidence="2">Uncharacterized protein</fullName>
    </submittedName>
</protein>
<comment type="caution">
    <text evidence="2">The sequence shown here is derived from an EMBL/GenBank/DDBJ whole genome shotgun (WGS) entry which is preliminary data.</text>
</comment>
<dbReference type="AlphaFoldDB" id="A0A921QE82"/>
<gene>
    <name evidence="2" type="ORF">BDA96_08G042500</name>
</gene>
<accession>A0A921QE82</accession>